<dbReference type="PANTHER" id="PTHR42732:SF1">
    <property type="entry name" value="BETA-MANNOSIDASE"/>
    <property type="match status" value="1"/>
</dbReference>
<organism evidence="7">
    <name type="scientific">Mariniphaga anaerophila</name>
    <dbReference type="NCBI Taxonomy" id="1484053"/>
    <lineage>
        <taxon>Bacteria</taxon>
        <taxon>Pseudomonadati</taxon>
        <taxon>Bacteroidota</taxon>
        <taxon>Bacteroidia</taxon>
        <taxon>Marinilabiliales</taxon>
        <taxon>Prolixibacteraceae</taxon>
        <taxon>Mariniphaga</taxon>
    </lineage>
</organism>
<dbReference type="Pfam" id="PF02836">
    <property type="entry name" value="Glyco_hydro_2_C"/>
    <property type="match status" value="1"/>
</dbReference>
<evidence type="ECO:0000256" key="3">
    <source>
        <dbReference type="ARBA" id="ARBA00023295"/>
    </source>
</evidence>
<feature type="non-terminal residue" evidence="7">
    <location>
        <position position="1"/>
    </location>
</feature>
<dbReference type="GO" id="GO:0004553">
    <property type="term" value="F:hydrolase activity, hydrolyzing O-glycosyl compounds"/>
    <property type="evidence" value="ECO:0007669"/>
    <property type="project" value="InterPro"/>
</dbReference>
<dbReference type="EMBL" id="DSDK01000731">
    <property type="protein sequence ID" value="HDR52536.1"/>
    <property type="molecule type" value="Genomic_DNA"/>
</dbReference>
<evidence type="ECO:0000256" key="1">
    <source>
        <dbReference type="ARBA" id="ARBA00007401"/>
    </source>
</evidence>
<dbReference type="InterPro" id="IPR006104">
    <property type="entry name" value="Glyco_hydro_2_N"/>
</dbReference>
<protein>
    <submittedName>
        <fullName evidence="7">Beta-galactosidase</fullName>
    </submittedName>
</protein>
<reference evidence="7" key="1">
    <citation type="journal article" date="2020" name="mSystems">
        <title>Genome- and Community-Level Interaction Insights into Carbon Utilization and Element Cycling Functions of Hydrothermarchaeota in Hydrothermal Sediment.</title>
        <authorList>
            <person name="Zhou Z."/>
            <person name="Liu Y."/>
            <person name="Xu W."/>
            <person name="Pan J."/>
            <person name="Luo Z.H."/>
            <person name="Li M."/>
        </authorList>
    </citation>
    <scope>NUCLEOTIDE SEQUENCE [LARGE SCALE GENOMIC DNA]</scope>
    <source>
        <strain evidence="7">SpSt-1217</strain>
    </source>
</reference>
<dbReference type="GO" id="GO:0005975">
    <property type="term" value="P:carbohydrate metabolic process"/>
    <property type="evidence" value="ECO:0007669"/>
    <property type="project" value="InterPro"/>
</dbReference>
<evidence type="ECO:0000256" key="2">
    <source>
        <dbReference type="ARBA" id="ARBA00022801"/>
    </source>
</evidence>
<keyword evidence="3" id="KW-0326">Glycosidase</keyword>
<evidence type="ECO:0000259" key="5">
    <source>
        <dbReference type="Pfam" id="PF02836"/>
    </source>
</evidence>
<evidence type="ECO:0000259" key="6">
    <source>
        <dbReference type="Pfam" id="PF02837"/>
    </source>
</evidence>
<proteinExistence type="inferred from homology"/>
<dbReference type="SUPFAM" id="SSF49303">
    <property type="entry name" value="beta-Galactosidase/glucuronidase domain"/>
    <property type="match status" value="1"/>
</dbReference>
<dbReference type="InterPro" id="IPR008979">
    <property type="entry name" value="Galactose-bd-like_sf"/>
</dbReference>
<dbReference type="SUPFAM" id="SSF51445">
    <property type="entry name" value="(Trans)glycosidases"/>
    <property type="match status" value="1"/>
</dbReference>
<feature type="non-terminal residue" evidence="7">
    <location>
        <position position="597"/>
    </location>
</feature>
<sequence>FWLQPEKKYTGAAWYRKTIDIPEGWNEKPVFLNLERVHWESTIWINNQYLEMQNSLATPHYFDISGMLKSGINSIAIRVDNRTKDVDPGHNSHSISDHTQSNWNGITGDISLQKMGEIFFTDLAVFPDVKQKNISIRATVFNTIFGNEKITVPVSVQLKNSTQKAQKESFEFSLLPGENIVRMNFPLGEEVQFWDEFNPNVYELIAEIKTKKITDRQNVDFGFRDFEIDGTRFTINGRPVFLRGTLECTIFPKTGYPPTDVESWKKVYAAVKNHGLNHVRFHSWCPPKAAFVAADELGVYLQVECSSWANQTTQLGSGFPIDQYIWDESKRIVKAYGNHPSFLMLAYGNEPGGPLYREFLTEFVTYWKENDNRRVYTGAAGWPELPVNDFHNIPQPRIQGWGEELNSIINAEPPKTNFDWSDKVPNDGIPVVSHEIGQWRVYPNFKEIEKYDGVLKAKNFELFRESLNAHQMGHLADSFLLASGKLQALCYKADIEAALRTPGLAGFQLLDLHDFPGQGTALVGVLDPFWEEKGYISPEEYRRFCNTTVPLARLEKRIFTEGETMTAKIEVAHFGEKPLQEINPIWKLIQNKKIIAE</sequence>
<dbReference type="Pfam" id="PF02837">
    <property type="entry name" value="Glyco_hydro_2_N"/>
    <property type="match status" value="1"/>
</dbReference>
<dbReference type="SUPFAM" id="SSF49785">
    <property type="entry name" value="Galactose-binding domain-like"/>
    <property type="match status" value="1"/>
</dbReference>
<feature type="domain" description="Glycoside hydrolase family 2 catalytic" evidence="5">
    <location>
        <begin position="227"/>
        <end position="375"/>
    </location>
</feature>
<dbReference type="InterPro" id="IPR017853">
    <property type="entry name" value="GH"/>
</dbReference>
<name>A0A831PS24_9BACT</name>
<feature type="domain" description="Glycosyl hydrolases family 2 sugar binding" evidence="6">
    <location>
        <begin position="8"/>
        <end position="114"/>
    </location>
</feature>
<accession>A0A831PS24</accession>
<dbReference type="InterPro" id="IPR051913">
    <property type="entry name" value="GH2_Domain-Containing"/>
</dbReference>
<dbReference type="Gene3D" id="3.20.20.80">
    <property type="entry name" value="Glycosidases"/>
    <property type="match status" value="1"/>
</dbReference>
<dbReference type="Gene3D" id="2.60.120.260">
    <property type="entry name" value="Galactose-binding domain-like"/>
    <property type="match status" value="1"/>
</dbReference>
<evidence type="ECO:0000313" key="7">
    <source>
        <dbReference type="EMBL" id="HDR52536.1"/>
    </source>
</evidence>
<dbReference type="AlphaFoldDB" id="A0A831PS24"/>
<dbReference type="Pfam" id="PF00703">
    <property type="entry name" value="Glyco_hydro_2"/>
    <property type="match status" value="1"/>
</dbReference>
<dbReference type="InterPro" id="IPR006103">
    <property type="entry name" value="Glyco_hydro_2_cat"/>
</dbReference>
<comment type="caution">
    <text evidence="7">The sequence shown here is derived from an EMBL/GenBank/DDBJ whole genome shotgun (WGS) entry which is preliminary data.</text>
</comment>
<dbReference type="InterPro" id="IPR006102">
    <property type="entry name" value="Ig-like_GH2"/>
</dbReference>
<keyword evidence="2" id="KW-0378">Hydrolase</keyword>
<dbReference type="Gene3D" id="2.60.40.10">
    <property type="entry name" value="Immunoglobulins"/>
    <property type="match status" value="1"/>
</dbReference>
<feature type="domain" description="Glycoside hydrolase family 2 immunoglobulin-like beta-sandwich" evidence="4">
    <location>
        <begin position="120"/>
        <end position="224"/>
    </location>
</feature>
<comment type="similarity">
    <text evidence="1">Belongs to the glycosyl hydrolase 2 family.</text>
</comment>
<evidence type="ECO:0000259" key="4">
    <source>
        <dbReference type="Pfam" id="PF00703"/>
    </source>
</evidence>
<dbReference type="Proteomes" id="UP000886047">
    <property type="component" value="Unassembled WGS sequence"/>
</dbReference>
<dbReference type="InterPro" id="IPR036156">
    <property type="entry name" value="Beta-gal/glucu_dom_sf"/>
</dbReference>
<dbReference type="PANTHER" id="PTHR42732">
    <property type="entry name" value="BETA-GALACTOSIDASE"/>
    <property type="match status" value="1"/>
</dbReference>
<gene>
    <name evidence="7" type="ORF">ENN90_13120</name>
</gene>
<dbReference type="InterPro" id="IPR013783">
    <property type="entry name" value="Ig-like_fold"/>
</dbReference>